<evidence type="ECO:0000256" key="1">
    <source>
        <dbReference type="SAM" id="Phobius"/>
    </source>
</evidence>
<dbReference type="Proteomes" id="UP000628736">
    <property type="component" value="Unassembled WGS sequence"/>
</dbReference>
<keyword evidence="1" id="KW-0472">Membrane</keyword>
<comment type="caution">
    <text evidence="2">The sequence shown here is derived from an EMBL/GenBank/DDBJ whole genome shotgun (WGS) entry which is preliminary data.</text>
</comment>
<keyword evidence="3" id="KW-1185">Reference proteome</keyword>
<reference evidence="2" key="1">
    <citation type="submission" date="2020-08" db="EMBL/GenBank/DDBJ databases">
        <title>Genome public.</title>
        <authorList>
            <person name="Liu C."/>
            <person name="Sun Q."/>
        </authorList>
    </citation>
    <scope>NUCLEOTIDE SEQUENCE</scope>
    <source>
        <strain evidence="2">NSJ-23</strain>
    </source>
</reference>
<feature type="transmembrane region" description="Helical" evidence="1">
    <location>
        <begin position="58"/>
        <end position="78"/>
    </location>
</feature>
<name>A0A8J6M7Y4_9FIRM</name>
<evidence type="ECO:0000313" key="3">
    <source>
        <dbReference type="Proteomes" id="UP000628736"/>
    </source>
</evidence>
<organism evidence="2 3">
    <name type="scientific">Flintibacter hominis</name>
    <dbReference type="NCBI Taxonomy" id="2763048"/>
    <lineage>
        <taxon>Bacteria</taxon>
        <taxon>Bacillati</taxon>
        <taxon>Bacillota</taxon>
        <taxon>Clostridia</taxon>
        <taxon>Eubacteriales</taxon>
        <taxon>Flintibacter</taxon>
    </lineage>
</organism>
<dbReference type="AlphaFoldDB" id="A0A8J6M7Y4"/>
<protein>
    <submittedName>
        <fullName evidence="2">Uncharacterized protein</fullName>
    </submittedName>
</protein>
<evidence type="ECO:0000313" key="2">
    <source>
        <dbReference type="EMBL" id="MBC5722182.1"/>
    </source>
</evidence>
<sequence>METMETRVPEALSFWNENVRKALKIKDWKTPNQLVRMNSPVQIRIVAPQNRSFWLKRAVLLCFLYFLAFLKFAVRALTTEQATDRKNQGSGGAIPPGPCAFSGLRHFMYIFR</sequence>
<dbReference type="RefSeq" id="WP_186852415.1">
    <property type="nucleotide sequence ID" value="NZ_JACOPO010000002.1"/>
</dbReference>
<proteinExistence type="predicted"/>
<keyword evidence="1" id="KW-0812">Transmembrane</keyword>
<keyword evidence="1" id="KW-1133">Transmembrane helix</keyword>
<accession>A0A8J6M7Y4</accession>
<gene>
    <name evidence="2" type="ORF">H8S11_05055</name>
</gene>
<dbReference type="EMBL" id="JACOPO010000002">
    <property type="protein sequence ID" value="MBC5722182.1"/>
    <property type="molecule type" value="Genomic_DNA"/>
</dbReference>